<keyword evidence="5" id="KW-0547">Nucleotide-binding</keyword>
<keyword evidence="4" id="KW-0677">Repeat</keyword>
<dbReference type="Pfam" id="PF17760">
    <property type="entry name" value="UvrA_inter"/>
    <property type="match status" value="1"/>
</dbReference>
<organism evidence="19">
    <name type="scientific">Desulfatirhabdium butyrativorans</name>
    <dbReference type="NCBI Taxonomy" id="340467"/>
    <lineage>
        <taxon>Bacteria</taxon>
        <taxon>Pseudomonadati</taxon>
        <taxon>Thermodesulfobacteriota</taxon>
        <taxon>Desulfobacteria</taxon>
        <taxon>Desulfobacterales</taxon>
        <taxon>Desulfatirhabdiaceae</taxon>
        <taxon>Desulfatirhabdium</taxon>
    </lineage>
</organism>
<dbReference type="InterPro" id="IPR004602">
    <property type="entry name" value="UvrA"/>
</dbReference>
<evidence type="ECO:0000256" key="17">
    <source>
        <dbReference type="SAM" id="MobiDB-lite"/>
    </source>
</evidence>
<evidence type="ECO:0000256" key="6">
    <source>
        <dbReference type="ARBA" id="ARBA00022763"/>
    </source>
</evidence>
<keyword evidence="8" id="KW-0863">Zinc-finger</keyword>
<dbReference type="SUPFAM" id="SSF52540">
    <property type="entry name" value="P-loop containing nucleoside triphosphate hydrolases"/>
    <property type="match status" value="5"/>
</dbReference>
<dbReference type="InterPro" id="IPR013815">
    <property type="entry name" value="ATP_grasp_subdomain_1"/>
</dbReference>
<dbReference type="GO" id="GO:0008270">
    <property type="term" value="F:zinc ion binding"/>
    <property type="evidence" value="ECO:0007669"/>
    <property type="project" value="UniProtKB-KW"/>
</dbReference>
<evidence type="ECO:0000259" key="18">
    <source>
        <dbReference type="PROSITE" id="PS50893"/>
    </source>
</evidence>
<dbReference type="InterPro" id="IPR003593">
    <property type="entry name" value="AAA+_ATPase"/>
</dbReference>
<evidence type="ECO:0000256" key="15">
    <source>
        <dbReference type="ARBA" id="ARBA00039316"/>
    </source>
</evidence>
<keyword evidence="11" id="KW-0267">Excision nuclease</keyword>
<protein>
    <recommendedName>
        <fullName evidence="15">UvrABC system protein A</fullName>
    </recommendedName>
    <alternativeName>
        <fullName evidence="16">Excinuclease ABC subunit A</fullName>
    </alternativeName>
</protein>
<evidence type="ECO:0000256" key="13">
    <source>
        <dbReference type="ARBA" id="ARBA00023204"/>
    </source>
</evidence>
<evidence type="ECO:0000256" key="5">
    <source>
        <dbReference type="ARBA" id="ARBA00022741"/>
    </source>
</evidence>
<dbReference type="InterPro" id="IPR003439">
    <property type="entry name" value="ABC_transporter-like_ATP-bd"/>
</dbReference>
<dbReference type="PROSITE" id="PS50893">
    <property type="entry name" value="ABC_TRANSPORTER_2"/>
    <property type="match status" value="3"/>
</dbReference>
<evidence type="ECO:0000256" key="1">
    <source>
        <dbReference type="ARBA" id="ARBA00004496"/>
    </source>
</evidence>
<keyword evidence="9" id="KW-0862">Zinc</keyword>
<comment type="caution">
    <text evidence="19">The sequence shown here is derived from an EMBL/GenBank/DDBJ whole genome shotgun (WGS) entry which is preliminary data.</text>
</comment>
<dbReference type="EMBL" id="DSUH01000196">
    <property type="protein sequence ID" value="HGU32860.1"/>
    <property type="molecule type" value="Genomic_DNA"/>
</dbReference>
<dbReference type="CDD" id="cd03270">
    <property type="entry name" value="ABC_UvrA_I"/>
    <property type="match status" value="1"/>
</dbReference>
<evidence type="ECO:0000256" key="10">
    <source>
        <dbReference type="ARBA" id="ARBA00022840"/>
    </source>
</evidence>
<reference evidence="19" key="1">
    <citation type="journal article" date="2020" name="mSystems">
        <title>Genome- and Community-Level Interaction Insights into Carbon Utilization and Element Cycling Functions of Hydrothermarchaeota in Hydrothermal Sediment.</title>
        <authorList>
            <person name="Zhou Z."/>
            <person name="Liu Y."/>
            <person name="Xu W."/>
            <person name="Pan J."/>
            <person name="Luo Z.H."/>
            <person name="Li M."/>
        </authorList>
    </citation>
    <scope>NUCLEOTIDE SEQUENCE [LARGE SCALE GENOMIC DNA]</scope>
    <source>
        <strain evidence="19">SpSt-477</strain>
    </source>
</reference>
<keyword evidence="7" id="KW-0228">DNA excision</keyword>
<evidence type="ECO:0000256" key="14">
    <source>
        <dbReference type="ARBA" id="ARBA00038000"/>
    </source>
</evidence>
<dbReference type="PANTHER" id="PTHR43152:SF3">
    <property type="entry name" value="UVRABC SYSTEM PROTEIN A"/>
    <property type="match status" value="1"/>
</dbReference>
<evidence type="ECO:0000256" key="8">
    <source>
        <dbReference type="ARBA" id="ARBA00022771"/>
    </source>
</evidence>
<dbReference type="Gene3D" id="3.40.50.300">
    <property type="entry name" value="P-loop containing nucleotide triphosphate hydrolases"/>
    <property type="match status" value="4"/>
</dbReference>
<dbReference type="InterPro" id="IPR027417">
    <property type="entry name" value="P-loop_NTPase"/>
</dbReference>
<proteinExistence type="inferred from homology"/>
<dbReference type="GO" id="GO:0005524">
    <property type="term" value="F:ATP binding"/>
    <property type="evidence" value="ECO:0007669"/>
    <property type="project" value="UniProtKB-KW"/>
</dbReference>
<feature type="domain" description="ABC transporter" evidence="18">
    <location>
        <begin position="936"/>
        <end position="1284"/>
    </location>
</feature>
<gene>
    <name evidence="19" type="primary">uvrA</name>
    <name evidence="19" type="ORF">ENS29_08390</name>
</gene>
<name>A0A7C4MMJ0_9BACT</name>
<dbReference type="Gene3D" id="1.20.1580.10">
    <property type="entry name" value="ABC transporter ATPase like domain"/>
    <property type="match status" value="4"/>
</dbReference>
<feature type="region of interest" description="Disordered" evidence="17">
    <location>
        <begin position="1288"/>
        <end position="1333"/>
    </location>
</feature>
<evidence type="ECO:0000256" key="11">
    <source>
        <dbReference type="ARBA" id="ARBA00022881"/>
    </source>
</evidence>
<dbReference type="NCBIfam" id="TIGR00630">
    <property type="entry name" value="uvra"/>
    <property type="match status" value="1"/>
</dbReference>
<dbReference type="Gene3D" id="3.30.1490.20">
    <property type="entry name" value="ATP-grasp fold, A domain"/>
    <property type="match status" value="1"/>
</dbReference>
<dbReference type="Pfam" id="PF17755">
    <property type="entry name" value="UvrA_DNA-bind"/>
    <property type="match status" value="1"/>
</dbReference>
<dbReference type="InterPro" id="IPR041552">
    <property type="entry name" value="UvrA_DNA-bd"/>
</dbReference>
<dbReference type="GO" id="GO:0016887">
    <property type="term" value="F:ATP hydrolysis activity"/>
    <property type="evidence" value="ECO:0007669"/>
    <property type="project" value="InterPro"/>
</dbReference>
<dbReference type="PANTHER" id="PTHR43152">
    <property type="entry name" value="UVRABC SYSTEM PROTEIN A"/>
    <property type="match status" value="1"/>
</dbReference>
<comment type="subcellular location">
    <subcellularLocation>
        <location evidence="1">Cytoplasm</location>
    </subcellularLocation>
</comment>
<dbReference type="GO" id="GO:0005737">
    <property type="term" value="C:cytoplasm"/>
    <property type="evidence" value="ECO:0007669"/>
    <property type="project" value="UniProtKB-SubCell"/>
</dbReference>
<dbReference type="InterPro" id="IPR041102">
    <property type="entry name" value="UvrA_inter"/>
</dbReference>
<dbReference type="InterPro" id="IPR017871">
    <property type="entry name" value="ABC_transporter-like_CS"/>
</dbReference>
<evidence type="ECO:0000256" key="7">
    <source>
        <dbReference type="ARBA" id="ARBA00022769"/>
    </source>
</evidence>
<dbReference type="SMART" id="SM00382">
    <property type="entry name" value="AAA"/>
    <property type="match status" value="4"/>
</dbReference>
<evidence type="ECO:0000256" key="2">
    <source>
        <dbReference type="ARBA" id="ARBA00022490"/>
    </source>
</evidence>
<dbReference type="GO" id="GO:0004518">
    <property type="term" value="F:nuclease activity"/>
    <property type="evidence" value="ECO:0007669"/>
    <property type="project" value="UniProtKB-KW"/>
</dbReference>
<evidence type="ECO:0000256" key="12">
    <source>
        <dbReference type="ARBA" id="ARBA00023125"/>
    </source>
</evidence>
<evidence type="ECO:0000313" key="19">
    <source>
        <dbReference type="EMBL" id="HGU32860.1"/>
    </source>
</evidence>
<keyword evidence="10" id="KW-0067">ATP-binding</keyword>
<keyword evidence="2" id="KW-0963">Cytoplasm</keyword>
<evidence type="ECO:0000256" key="3">
    <source>
        <dbReference type="ARBA" id="ARBA00022723"/>
    </source>
</evidence>
<dbReference type="GO" id="GO:0006289">
    <property type="term" value="P:nucleotide-excision repair"/>
    <property type="evidence" value="ECO:0007669"/>
    <property type="project" value="InterPro"/>
</dbReference>
<keyword evidence="3" id="KW-0479">Metal-binding</keyword>
<feature type="domain" description="ABC transporter" evidence="18">
    <location>
        <begin position="586"/>
        <end position="913"/>
    </location>
</feature>
<feature type="compositionally biased region" description="Basic and acidic residues" evidence="17">
    <location>
        <begin position="1292"/>
        <end position="1310"/>
    </location>
</feature>
<keyword evidence="13" id="KW-0234">DNA repair</keyword>
<keyword evidence="12" id="KW-0238">DNA-binding</keyword>
<evidence type="ECO:0000256" key="4">
    <source>
        <dbReference type="ARBA" id="ARBA00022737"/>
    </source>
</evidence>
<dbReference type="PROSITE" id="PS00211">
    <property type="entry name" value="ABC_TRANSPORTER_1"/>
    <property type="match status" value="4"/>
</dbReference>
<feature type="domain" description="ABC transporter" evidence="18">
    <location>
        <begin position="1330"/>
        <end position="1653"/>
    </location>
</feature>
<evidence type="ECO:0000256" key="9">
    <source>
        <dbReference type="ARBA" id="ARBA00022833"/>
    </source>
</evidence>
<sequence length="1670" mass="180810">MKPPEPEAIRIRGARQNNLKNIDVDIPIGKLTAITGLSGSGKTSLAMDTLYAEGRRRYIETFSAYARQFLDRMDHPDVDLIENVPPAIAVDRAAPVKSSRSTVGTMTELTDYLKLLYARIGVLHCEGCGKPVLRDTPESVWEALRSLPSGEPVVITFDALIEDVLSAVSDFRRQGFDRILREGSVLSLEEAGLAPGETVEMVVDRVRISEDQRERLIDSIEQAFRMGAGAMNVWSQGRRRSFSQSLSCAACGITYRPALPNTFSFNSPIGACPECKGFGRVIDIDMDKVIPNPTLTLAEGAIRPFGSAQDGRMEYADLEDFCRRQGISLETPFDALPETAKRAIIDGLDDYYGVKGFFEWLESRTYKMHVRVYLSRYRSYNTCPVCRGARLKPEALRYRIAAKTIAEVQALSVTEALSFFRSVGSDGSIGSSRSDGSLKAPHRILLDEIIGRLSVLEDVGLGYVTIDRASRTLSGGESQRVALASVLGASLVNTLTVLDEPSVGLHPQDGERLTAILKRFRDKGNTVVVVEHDPEIIRQCDRVIEIGPGAGSAGGRVLYSGPVGGLRGTATADVLFHPDFIPVPVVRRRPVKGKWLIIRGASEHNLKGIDVAVPHGLLVCLTGVSGSGKSTLAEDVLYRAVAYAKGIGEERPGAFASIEGHEAFTDVLLVDQMPPAKSPRANALTYTHAMDVLRKRLSESPEAKAKGWGPGMFSFNVAGGRCETCKGEGFSRVEMQFLPDVFISCPDCGGKRFKPEVLAVRYLERSLDDWLSMTVDEACALFAAGDAFHGCLKPLQDVGLGYLRLGQPLATLSGGEAQRLKLSRFLGRVEGGRNLLILDEPTTGLHGKDVAVLIGVLNRLVDRGNTVLVIAHHLDVIKCADWVIDLGPGGGDAGGRIVVSGPPEVVAEHPESVTGRFLRPYLGMASQAGRIEESAEPFQAVSRTAIEVIGGRTHNLKNVHIRIPLHRLTVLTGVSGSGKSTLAFDVLFADGLRRYLQSLPPYVRQYLAMPERPEVDQVIGLPATVAIEQRVSHAGRRSTVGTLSEVYHHLRLLFSRIGVGRDRQSRFGADPPDPRLFSFNSPMGACPTCDGLGTVDGDSVPLCPACLGGRLRPEALAFHVDGLNIVEMAGCSVSALEKRFSAMTFPPSLHPVAHPIRMEIVERLRTLIRLGLGYLGLDRSGDTLSGGEAQRIRLAAQLGSNLTGVCYILDEPTIGLHPKDNHRLIDALKALRDRGNTVIVVEHDAETIEAADWVIDLGPGAGDGGGEVIFEGPPSGLAGAAGSLTGRWMRQQQEEKRSGKNPEELSKTGIEDQPNGWVNTGPSPGRSAAAGPKGMLSVRGARKNNLQAVDVDLPLGCWVTFTGVSGSGKSSLLKEVICKGVRARLAGQQPADEPFDALYGWERIDRVLEVDHSPIGKTSRSIPATYIGVFDEIRKRFAATPLARTRGYGPGRFSFNMAEGRCPVCEGQGQIQVEMRLLPDVTIECEACRGKRFNADTLAVLYKGKSLADVLEMTFEEAERFFLAVPQIRKPLGVVNEIGLGYLRLGQPSPTLSGGEAQRLKLARQLVKPASGHTLYVLDEPSTGLHPVDVERLVQVLRALVNTGHSVAVIEHNVDMIRSSDVVIDLGPGAGNEGGQVVAFGSPKALMEHAEESATAEALRRRFWKRKEIG</sequence>
<evidence type="ECO:0000256" key="16">
    <source>
        <dbReference type="ARBA" id="ARBA00042156"/>
    </source>
</evidence>
<dbReference type="GO" id="GO:0003677">
    <property type="term" value="F:DNA binding"/>
    <property type="evidence" value="ECO:0007669"/>
    <property type="project" value="UniProtKB-KW"/>
</dbReference>
<comment type="similarity">
    <text evidence="14">Belongs to the ABC transporter superfamily. UvrA family.</text>
</comment>
<dbReference type="GO" id="GO:0009380">
    <property type="term" value="C:excinuclease repair complex"/>
    <property type="evidence" value="ECO:0007669"/>
    <property type="project" value="InterPro"/>
</dbReference>
<accession>A0A7C4MMJ0</accession>
<dbReference type="Gene3D" id="1.10.8.280">
    <property type="entry name" value="ABC transporter ATPase domain-like"/>
    <property type="match status" value="1"/>
</dbReference>
<keyword evidence="6" id="KW-0227">DNA damage</keyword>